<dbReference type="VEuPathDB" id="FungiDB:RhiirFUN_000190"/>
<dbReference type="InterPro" id="IPR013761">
    <property type="entry name" value="SAM/pointed_sf"/>
</dbReference>
<evidence type="ECO:0000313" key="2">
    <source>
        <dbReference type="Proteomes" id="UP000232722"/>
    </source>
</evidence>
<protein>
    <recommendedName>
        <fullName evidence="3">SAM domain-containing protein</fullName>
    </recommendedName>
</protein>
<name>A0A2N0NGT5_9GLOM</name>
<feature type="non-terminal residue" evidence="1">
    <location>
        <position position="93"/>
    </location>
</feature>
<gene>
    <name evidence="1" type="ORF">RhiirA5_440312</name>
</gene>
<dbReference type="EMBL" id="LLXJ01007241">
    <property type="protein sequence ID" value="PKB93793.1"/>
    <property type="molecule type" value="Genomic_DNA"/>
</dbReference>
<accession>A0A2N0NGT5</accession>
<evidence type="ECO:0000313" key="1">
    <source>
        <dbReference type="EMBL" id="PKB93793.1"/>
    </source>
</evidence>
<organism evidence="1 2">
    <name type="scientific">Rhizophagus irregularis</name>
    <dbReference type="NCBI Taxonomy" id="588596"/>
    <lineage>
        <taxon>Eukaryota</taxon>
        <taxon>Fungi</taxon>
        <taxon>Fungi incertae sedis</taxon>
        <taxon>Mucoromycota</taxon>
        <taxon>Glomeromycotina</taxon>
        <taxon>Glomeromycetes</taxon>
        <taxon>Glomerales</taxon>
        <taxon>Glomeraceae</taxon>
        <taxon>Rhizophagus</taxon>
    </lineage>
</organism>
<dbReference type="Proteomes" id="UP000232722">
    <property type="component" value="Unassembled WGS sequence"/>
</dbReference>
<sequence length="93" mass="10375">MSETNTPASTSTSLTTTGNETVSLADEIKKYDTVKLIEFLQKEEDLGLDDDDLEIIRKEKVNGRAFLKMTEQKFRDCGLKVGPAVMLADFAKE</sequence>
<proteinExistence type="predicted"/>
<dbReference type="Gene3D" id="1.10.150.50">
    <property type="entry name" value="Transcription Factor, Ets-1"/>
    <property type="match status" value="1"/>
</dbReference>
<evidence type="ECO:0008006" key="3">
    <source>
        <dbReference type="Google" id="ProtNLM"/>
    </source>
</evidence>
<comment type="caution">
    <text evidence="1">The sequence shown here is derived from an EMBL/GenBank/DDBJ whole genome shotgun (WGS) entry which is preliminary data.</text>
</comment>
<reference evidence="1 2" key="1">
    <citation type="submission" date="2016-04" db="EMBL/GenBank/DDBJ databases">
        <title>Genome analyses suggest a sexual origin of heterokaryosis in a supposedly ancient asexual fungus.</title>
        <authorList>
            <person name="Ropars J."/>
            <person name="Sedzielewska K."/>
            <person name="Noel J."/>
            <person name="Charron P."/>
            <person name="Farinelli L."/>
            <person name="Marton T."/>
            <person name="Kruger M."/>
            <person name="Pelin A."/>
            <person name="Brachmann A."/>
            <person name="Corradi N."/>
        </authorList>
    </citation>
    <scope>NUCLEOTIDE SEQUENCE [LARGE SCALE GENOMIC DNA]</scope>
    <source>
        <strain evidence="1 2">A5</strain>
    </source>
</reference>
<dbReference type="AlphaFoldDB" id="A0A2N0NGT5"/>
<dbReference type="VEuPathDB" id="FungiDB:FUN_011298"/>
<reference evidence="1 2" key="2">
    <citation type="submission" date="2017-09" db="EMBL/GenBank/DDBJ databases">
        <title>Extensive intraspecific genome diversity in a model arbuscular mycorrhizal fungus.</title>
        <authorList>
            <person name="Chen E.C."/>
            <person name="Morin E."/>
            <person name="Beaudet D."/>
            <person name="Noel J."/>
            <person name="Ndikumana S."/>
            <person name="Charron P."/>
            <person name="St-Onge C."/>
            <person name="Giorgi J."/>
            <person name="Grigoriev I.V."/>
            <person name="Roux C."/>
            <person name="Martin F.M."/>
            <person name="Corradi N."/>
        </authorList>
    </citation>
    <scope>NUCLEOTIDE SEQUENCE [LARGE SCALE GENOMIC DNA]</scope>
    <source>
        <strain evidence="1 2">A5</strain>
    </source>
</reference>